<protein>
    <recommendedName>
        <fullName evidence="3">Glycosyltransferase</fullName>
    </recommendedName>
</protein>
<accession>A0A1Q6HVB0</accession>
<comment type="caution">
    <text evidence="1">The sequence shown here is derived from an EMBL/GenBank/DDBJ whole genome shotgun (WGS) entry which is preliminary data.</text>
</comment>
<evidence type="ECO:0000313" key="2">
    <source>
        <dbReference type="Proteomes" id="UP000186549"/>
    </source>
</evidence>
<dbReference type="Proteomes" id="UP000186549">
    <property type="component" value="Unassembled WGS sequence"/>
</dbReference>
<reference evidence="1 2" key="1">
    <citation type="journal article" date="2016" name="Nat. Biotechnol.">
        <title>Measurement of bacterial replication rates in microbial communities.</title>
        <authorList>
            <person name="Brown C.T."/>
            <person name="Olm M.R."/>
            <person name="Thomas B.C."/>
            <person name="Banfield J.F."/>
        </authorList>
    </citation>
    <scope>NUCLEOTIDE SEQUENCE [LARGE SCALE GENOMIC DNA]</scope>
    <source>
        <strain evidence="1">45_41</strain>
    </source>
</reference>
<dbReference type="AlphaFoldDB" id="A0A1Q6HVB0"/>
<gene>
    <name evidence="1" type="ORF">BHV79_15515</name>
</gene>
<sequence length="333" mass="40037">MNYMKYNYIIFNSVESKIDFNPNGYYAICYNDVRNHNQIQCIDIPLQGYCKFWRYLYALHHSARINERINLPFKKIWYPYYFKNEFKDSKEICFILQIRLPIFYLQYLKEQYHNCKFVSIYRDLRKITEINNPEYPNHPIFDLEMTIDKNEAKLYGWHHFEEFESKIDVPKSSSYFESDVFFAGKAKDRLERLLKAYNIFTKAGLRCKYYLTGVPQNKRINLPGIEYAEKFMPYSEMLYHTINSKCILEINQYEAVGYTSRFLEAVMYNKRLITDNKDVMLSKFYSSDNIMCISDILDIDPSFVSSEKIVDYHYNGEFSPIHLIEKIDLLLTQ</sequence>
<proteinExistence type="predicted"/>
<evidence type="ECO:0000313" key="1">
    <source>
        <dbReference type="EMBL" id="OKZ30576.1"/>
    </source>
</evidence>
<name>A0A1Q6HVB0_BACUN</name>
<evidence type="ECO:0008006" key="3">
    <source>
        <dbReference type="Google" id="ProtNLM"/>
    </source>
</evidence>
<organism evidence="1 2">
    <name type="scientific">Bacteroides uniformis</name>
    <dbReference type="NCBI Taxonomy" id="820"/>
    <lineage>
        <taxon>Bacteria</taxon>
        <taxon>Pseudomonadati</taxon>
        <taxon>Bacteroidota</taxon>
        <taxon>Bacteroidia</taxon>
        <taxon>Bacteroidales</taxon>
        <taxon>Bacteroidaceae</taxon>
        <taxon>Bacteroides</taxon>
    </lineage>
</organism>
<dbReference type="EMBL" id="MNQU01000275">
    <property type="protein sequence ID" value="OKZ30576.1"/>
    <property type="molecule type" value="Genomic_DNA"/>
</dbReference>